<proteinExistence type="predicted"/>
<evidence type="ECO:0000256" key="1">
    <source>
        <dbReference type="SAM" id="Phobius"/>
    </source>
</evidence>
<name>A0A6A7A513_9PLEO</name>
<keyword evidence="3" id="KW-1185">Reference proteome</keyword>
<keyword evidence="1" id="KW-1133">Transmembrane helix</keyword>
<accession>A0A6A7A513</accession>
<sequence length="82" mass="9149">MPGGIHPPLRQLLTWPTPNYIDPPTQPKYVLIFACVMGPISIALVFARLWVRVRMQRNAGLDDWLVLASLVSIPTSSMGFLC</sequence>
<dbReference type="Proteomes" id="UP000799424">
    <property type="component" value="Unassembled WGS sequence"/>
</dbReference>
<dbReference type="EMBL" id="MU006223">
    <property type="protein sequence ID" value="KAF2828246.1"/>
    <property type="molecule type" value="Genomic_DNA"/>
</dbReference>
<feature type="transmembrane region" description="Helical" evidence="1">
    <location>
        <begin position="29"/>
        <end position="51"/>
    </location>
</feature>
<gene>
    <name evidence="2" type="ORF">CC86DRAFT_288791</name>
</gene>
<keyword evidence="1" id="KW-0472">Membrane</keyword>
<dbReference type="AlphaFoldDB" id="A0A6A7A513"/>
<keyword evidence="1" id="KW-0812">Transmembrane</keyword>
<feature type="transmembrane region" description="Helical" evidence="1">
    <location>
        <begin position="63"/>
        <end position="81"/>
    </location>
</feature>
<evidence type="ECO:0000313" key="2">
    <source>
        <dbReference type="EMBL" id="KAF2828246.1"/>
    </source>
</evidence>
<dbReference type="OrthoDB" id="5429740at2759"/>
<reference evidence="2" key="1">
    <citation type="journal article" date="2020" name="Stud. Mycol.">
        <title>101 Dothideomycetes genomes: a test case for predicting lifestyles and emergence of pathogens.</title>
        <authorList>
            <person name="Haridas S."/>
            <person name="Albert R."/>
            <person name="Binder M."/>
            <person name="Bloem J."/>
            <person name="Labutti K."/>
            <person name="Salamov A."/>
            <person name="Andreopoulos B."/>
            <person name="Baker S."/>
            <person name="Barry K."/>
            <person name="Bills G."/>
            <person name="Bluhm B."/>
            <person name="Cannon C."/>
            <person name="Castanera R."/>
            <person name="Culley D."/>
            <person name="Daum C."/>
            <person name="Ezra D."/>
            <person name="Gonzalez J."/>
            <person name="Henrissat B."/>
            <person name="Kuo A."/>
            <person name="Liang C."/>
            <person name="Lipzen A."/>
            <person name="Lutzoni F."/>
            <person name="Magnuson J."/>
            <person name="Mondo S."/>
            <person name="Nolan M."/>
            <person name="Ohm R."/>
            <person name="Pangilinan J."/>
            <person name="Park H.-J."/>
            <person name="Ramirez L."/>
            <person name="Alfaro M."/>
            <person name="Sun H."/>
            <person name="Tritt A."/>
            <person name="Yoshinaga Y."/>
            <person name="Zwiers L.-H."/>
            <person name="Turgeon B."/>
            <person name="Goodwin S."/>
            <person name="Spatafora J."/>
            <person name="Crous P."/>
            <person name="Grigoriev I."/>
        </authorList>
    </citation>
    <scope>NUCLEOTIDE SEQUENCE</scope>
    <source>
        <strain evidence="2">CBS 113818</strain>
    </source>
</reference>
<protein>
    <recommendedName>
        <fullName evidence="4">Integral membrane protein</fullName>
    </recommendedName>
</protein>
<evidence type="ECO:0000313" key="3">
    <source>
        <dbReference type="Proteomes" id="UP000799424"/>
    </source>
</evidence>
<organism evidence="2 3">
    <name type="scientific">Ophiobolus disseminans</name>
    <dbReference type="NCBI Taxonomy" id="1469910"/>
    <lineage>
        <taxon>Eukaryota</taxon>
        <taxon>Fungi</taxon>
        <taxon>Dikarya</taxon>
        <taxon>Ascomycota</taxon>
        <taxon>Pezizomycotina</taxon>
        <taxon>Dothideomycetes</taxon>
        <taxon>Pleosporomycetidae</taxon>
        <taxon>Pleosporales</taxon>
        <taxon>Pleosporineae</taxon>
        <taxon>Phaeosphaeriaceae</taxon>
        <taxon>Ophiobolus</taxon>
    </lineage>
</organism>
<evidence type="ECO:0008006" key="4">
    <source>
        <dbReference type="Google" id="ProtNLM"/>
    </source>
</evidence>